<evidence type="ECO:0000313" key="3">
    <source>
        <dbReference type="Proteomes" id="UP000294564"/>
    </source>
</evidence>
<reference evidence="2 3" key="1">
    <citation type="submission" date="2019-03" db="EMBL/GenBank/DDBJ databases">
        <title>Genomic Encyclopedia of Type Strains, Phase IV (KMG-IV): sequencing the most valuable type-strain genomes for metagenomic binning, comparative biology and taxonomic classification.</title>
        <authorList>
            <person name="Goeker M."/>
        </authorList>
    </citation>
    <scope>NUCLEOTIDE SEQUENCE [LARGE SCALE GENOMIC DNA]</scope>
    <source>
        <strain evidence="2 3">DSM 14836</strain>
    </source>
</reference>
<evidence type="ECO:0000259" key="1">
    <source>
        <dbReference type="Pfam" id="PF04784"/>
    </source>
</evidence>
<accession>A0A4R2P2M6</accession>
<protein>
    <submittedName>
        <fullName evidence="2">Uncharacterized protein DUF547</fullName>
    </submittedName>
</protein>
<dbReference type="Pfam" id="PF04784">
    <property type="entry name" value="DUF547"/>
    <property type="match status" value="1"/>
</dbReference>
<evidence type="ECO:0000313" key="2">
    <source>
        <dbReference type="EMBL" id="TCP28141.1"/>
    </source>
</evidence>
<proteinExistence type="predicted"/>
<dbReference type="Proteomes" id="UP000294564">
    <property type="component" value="Unassembled WGS sequence"/>
</dbReference>
<dbReference type="PANTHER" id="PTHR46361:SF3">
    <property type="entry name" value="ELECTRON CARRIER_ PROTEIN DISULFIDE OXIDOREDUCTASE"/>
    <property type="match status" value="1"/>
</dbReference>
<comment type="caution">
    <text evidence="2">The sequence shown here is derived from an EMBL/GenBank/DDBJ whole genome shotgun (WGS) entry which is preliminary data.</text>
</comment>
<keyword evidence="3" id="KW-1185">Reference proteome</keyword>
<dbReference type="EMBL" id="SLXM01000001">
    <property type="protein sequence ID" value="TCP28141.1"/>
    <property type="molecule type" value="Genomic_DNA"/>
</dbReference>
<dbReference type="InterPro" id="IPR006869">
    <property type="entry name" value="DUF547"/>
</dbReference>
<feature type="domain" description="DUF547" evidence="1">
    <location>
        <begin position="76"/>
        <end position="185"/>
    </location>
</feature>
<organism evidence="2 3">
    <name type="scientific">Tenacibaculum skagerrakense</name>
    <dbReference type="NCBI Taxonomy" id="186571"/>
    <lineage>
        <taxon>Bacteria</taxon>
        <taxon>Pseudomonadati</taxon>
        <taxon>Bacteroidota</taxon>
        <taxon>Flavobacteriia</taxon>
        <taxon>Flavobacteriales</taxon>
        <taxon>Flavobacteriaceae</taxon>
        <taxon>Tenacibaculum</taxon>
    </lineage>
</organism>
<sequence length="248" mass="28396">MYLRLNPQIKIIMKKLIPIIVLFLSVTISAQTSIFNGLLNKHVDVNGNVNYKALKKDEATLNTYLTYLEKTTPNASWSKNKQKAFWINAYNAYTIKLILNNYPVKSIMNIKKKGKSAWKIPFAVVGGKTYTLDHIEHNILREKLFDPRIHVGVNCASGSCPKLHNKAFTEANIDSELESLMKQFINDSKRNNLKKKNAIQISEIFNWFKGDFTKEGSVVDYINKYANEPVATDAKIQHLPYNWNLNGK</sequence>
<dbReference type="AlphaFoldDB" id="A0A4R2P2M6"/>
<gene>
    <name evidence="2" type="ORF">EV195_101301</name>
</gene>
<name>A0A4R2P2M6_9FLAO</name>
<dbReference type="PANTHER" id="PTHR46361">
    <property type="entry name" value="ELECTRON CARRIER/ PROTEIN DISULFIDE OXIDOREDUCTASE"/>
    <property type="match status" value="1"/>
</dbReference>